<evidence type="ECO:0000256" key="1">
    <source>
        <dbReference type="SAM" id="MobiDB-lite"/>
    </source>
</evidence>
<evidence type="ECO:0000313" key="3">
    <source>
        <dbReference type="Proteomes" id="UP000051836"/>
    </source>
</evidence>
<organism evidence="2 3">
    <name type="scientific">Amazona aestiva</name>
    <name type="common">Blue-fronted Amazon parrot</name>
    <dbReference type="NCBI Taxonomy" id="12930"/>
    <lineage>
        <taxon>Eukaryota</taxon>
        <taxon>Metazoa</taxon>
        <taxon>Chordata</taxon>
        <taxon>Craniata</taxon>
        <taxon>Vertebrata</taxon>
        <taxon>Euteleostomi</taxon>
        <taxon>Archelosauria</taxon>
        <taxon>Archosauria</taxon>
        <taxon>Dinosauria</taxon>
        <taxon>Saurischia</taxon>
        <taxon>Theropoda</taxon>
        <taxon>Coelurosauria</taxon>
        <taxon>Aves</taxon>
        <taxon>Neognathae</taxon>
        <taxon>Neoaves</taxon>
        <taxon>Telluraves</taxon>
        <taxon>Australaves</taxon>
        <taxon>Psittaciformes</taxon>
        <taxon>Psittacidae</taxon>
        <taxon>Amazona</taxon>
    </lineage>
</organism>
<feature type="compositionally biased region" description="Gly residues" evidence="1">
    <location>
        <begin position="8"/>
        <end position="18"/>
    </location>
</feature>
<accession>A0A0Q3PF26</accession>
<dbReference type="AlphaFoldDB" id="A0A0Q3PF26"/>
<evidence type="ECO:0000313" key="2">
    <source>
        <dbReference type="EMBL" id="KQK79419.1"/>
    </source>
</evidence>
<dbReference type="EMBL" id="LMAW01002590">
    <property type="protein sequence ID" value="KQK79419.1"/>
    <property type="molecule type" value="Genomic_DNA"/>
</dbReference>
<keyword evidence="3" id="KW-1185">Reference proteome</keyword>
<name>A0A0Q3PF26_AMAAE</name>
<gene>
    <name evidence="2" type="ORF">AAES_106237</name>
</gene>
<reference evidence="2 3" key="1">
    <citation type="submission" date="2015-10" db="EMBL/GenBank/DDBJ databases">
        <authorList>
            <person name="Gilbert D.G."/>
        </authorList>
    </citation>
    <scope>NUCLEOTIDE SEQUENCE [LARGE SCALE GENOMIC DNA]</scope>
    <source>
        <strain evidence="2">FVVF132</strain>
    </source>
</reference>
<feature type="region of interest" description="Disordered" evidence="1">
    <location>
        <begin position="1"/>
        <end position="30"/>
    </location>
</feature>
<protein>
    <submittedName>
        <fullName evidence="2">Uncharacterized protein</fullName>
    </submittedName>
</protein>
<sequence>MLPVARTGGRGRGSGVWGGQQREWGRAEGAEREQLQGLDQALIEKLVMGINTADPDTAQRVGKNGIVMGVAGCIYVKQRFCNYSLFHVSNS</sequence>
<dbReference type="Proteomes" id="UP000051836">
    <property type="component" value="Unassembled WGS sequence"/>
</dbReference>
<comment type="caution">
    <text evidence="2">The sequence shown here is derived from an EMBL/GenBank/DDBJ whole genome shotgun (WGS) entry which is preliminary data.</text>
</comment>
<proteinExistence type="predicted"/>